<evidence type="ECO:0000256" key="10">
    <source>
        <dbReference type="ARBA" id="ARBA00053432"/>
    </source>
</evidence>
<sequence length="451" mass="47976">ISDAHAVLEQHDHDESFHPSHQPSHVVWPTSVEEVSAIVKLAHKTNTPIMPYGTGTGLEGGVIATHGGIVLNLTRMDAVVSVNADDFDGTVQPGVTRTSFNNYLRDTGLWFPVDPGADASLCGMAATSASGTNAVLYGTMRENVLNLEVVLPNGDIIHTAGLRGRSPKSAAGYNLTNLFVGSEGTLGIITAATLRLHGQPAHVMSAVCAFPDVHAAASAAAGIRQYNVPIARMELLDAAMIEATNAYSKLDNPVAPHLFLEFHGFSESSVAEQVELVQDVVEDNGGSHFRFSPDAEERHKLWAARHNAWYACMAQRPGGRGYSTDVCVPISALPAMVDFAAAKMKELHLSSAIAGHVGDGNFHCITAFDPNDTTEVQRVKQLSEALARREAIRLDGTCTGEHGIGLGKQHLLREEMGDATIAAMLAVKSTFDPTNIMNPGKVLGPRALGTQ</sequence>
<dbReference type="PANTHER" id="PTHR11748:SF111">
    <property type="entry name" value="D-LACTATE DEHYDROGENASE, MITOCHONDRIAL-RELATED"/>
    <property type="match status" value="1"/>
</dbReference>
<dbReference type="PROSITE" id="PS51387">
    <property type="entry name" value="FAD_PCMH"/>
    <property type="match status" value="1"/>
</dbReference>
<dbReference type="Pfam" id="PF01565">
    <property type="entry name" value="FAD_binding_4"/>
    <property type="match status" value="1"/>
</dbReference>
<dbReference type="EC" id="1.1.2.4" evidence="9"/>
<evidence type="ECO:0000256" key="11">
    <source>
        <dbReference type="ARBA" id="ARBA00072812"/>
    </source>
</evidence>
<dbReference type="PANTHER" id="PTHR11748">
    <property type="entry name" value="D-LACTATE DEHYDROGENASE"/>
    <property type="match status" value="1"/>
</dbReference>
<dbReference type="GO" id="GO:1903457">
    <property type="term" value="P:lactate catabolic process"/>
    <property type="evidence" value="ECO:0000318"/>
    <property type="project" value="GO_Central"/>
</dbReference>
<dbReference type="Gene3D" id="3.30.465.10">
    <property type="match status" value="1"/>
</dbReference>
<comment type="similarity">
    <text evidence="3">Belongs to the FAD-binding oxidoreductase/transferase type 4 family.</text>
</comment>
<evidence type="ECO:0000256" key="2">
    <source>
        <dbReference type="ARBA" id="ARBA00004173"/>
    </source>
</evidence>
<dbReference type="InterPro" id="IPR016166">
    <property type="entry name" value="FAD-bd_PCMH"/>
</dbReference>
<comment type="function">
    <text evidence="10">Involved in D-lactate, but not L-lactate catabolic process.</text>
</comment>
<evidence type="ECO:0000256" key="1">
    <source>
        <dbReference type="ARBA" id="ARBA00001974"/>
    </source>
</evidence>
<organism evidence="13 14">
    <name type="scientific">Monosiga brevicollis</name>
    <name type="common">Choanoflagellate</name>
    <dbReference type="NCBI Taxonomy" id="81824"/>
    <lineage>
        <taxon>Eukaryota</taxon>
        <taxon>Choanoflagellata</taxon>
        <taxon>Craspedida</taxon>
        <taxon>Salpingoecidae</taxon>
        <taxon>Monosiga</taxon>
    </lineage>
</organism>
<keyword evidence="7" id="KW-0560">Oxidoreductase</keyword>
<dbReference type="FunFam" id="1.10.45.10:FF:000001">
    <property type="entry name" value="D-lactate dehydrogenase mitochondrial"/>
    <property type="match status" value="1"/>
</dbReference>
<evidence type="ECO:0000313" key="14">
    <source>
        <dbReference type="Proteomes" id="UP000001357"/>
    </source>
</evidence>
<feature type="non-terminal residue" evidence="13">
    <location>
        <position position="1"/>
    </location>
</feature>
<name>A9UT16_MONBE</name>
<evidence type="ECO:0000256" key="8">
    <source>
        <dbReference type="ARBA" id="ARBA00023128"/>
    </source>
</evidence>
<dbReference type="KEGG" id="mbr:MONBRDRAFT_15213"/>
<dbReference type="Pfam" id="PF02913">
    <property type="entry name" value="FAD-oxidase_C"/>
    <property type="match status" value="1"/>
</dbReference>
<reference evidence="13 14" key="1">
    <citation type="journal article" date="2008" name="Nature">
        <title>The genome of the choanoflagellate Monosiga brevicollis and the origin of metazoans.</title>
        <authorList>
            <consortium name="JGI Sequencing"/>
            <person name="King N."/>
            <person name="Westbrook M.J."/>
            <person name="Young S.L."/>
            <person name="Kuo A."/>
            <person name="Abedin M."/>
            <person name="Chapman J."/>
            <person name="Fairclough S."/>
            <person name="Hellsten U."/>
            <person name="Isogai Y."/>
            <person name="Letunic I."/>
            <person name="Marr M."/>
            <person name="Pincus D."/>
            <person name="Putnam N."/>
            <person name="Rokas A."/>
            <person name="Wright K.J."/>
            <person name="Zuzow R."/>
            <person name="Dirks W."/>
            <person name="Good M."/>
            <person name="Goodstein D."/>
            <person name="Lemons D."/>
            <person name="Li W."/>
            <person name="Lyons J.B."/>
            <person name="Morris A."/>
            <person name="Nichols S."/>
            <person name="Richter D.J."/>
            <person name="Salamov A."/>
            <person name="Bork P."/>
            <person name="Lim W.A."/>
            <person name="Manning G."/>
            <person name="Miller W.T."/>
            <person name="McGinnis W."/>
            <person name="Shapiro H."/>
            <person name="Tjian R."/>
            <person name="Grigoriev I.V."/>
            <person name="Rokhsar D."/>
        </authorList>
    </citation>
    <scope>NUCLEOTIDE SEQUENCE [LARGE SCALE GENOMIC DNA]</scope>
    <source>
        <strain evidence="14">MX1 / ATCC 50154</strain>
    </source>
</reference>
<dbReference type="InterPro" id="IPR004113">
    <property type="entry name" value="FAD-bd_oxidored_4_C"/>
</dbReference>
<comment type="subcellular location">
    <subcellularLocation>
        <location evidence="2">Mitochondrion</location>
    </subcellularLocation>
</comment>
<keyword evidence="5" id="KW-0274">FAD</keyword>
<keyword evidence="14" id="KW-1185">Reference proteome</keyword>
<keyword evidence="6" id="KW-0809">Transit peptide</keyword>
<dbReference type="InterPro" id="IPR016171">
    <property type="entry name" value="Vanillyl_alc_oxidase_C-sub2"/>
</dbReference>
<comment type="cofactor">
    <cofactor evidence="1">
        <name>FAD</name>
        <dbReference type="ChEBI" id="CHEBI:57692"/>
    </cofactor>
</comment>
<keyword evidence="4" id="KW-0285">Flavoprotein</keyword>
<dbReference type="FunCoup" id="A9UT16">
    <property type="interactions" value="281"/>
</dbReference>
<dbReference type="InterPro" id="IPR036318">
    <property type="entry name" value="FAD-bd_PCMH-like_sf"/>
</dbReference>
<dbReference type="GO" id="GO:0050660">
    <property type="term" value="F:flavin adenine dinucleotide binding"/>
    <property type="evidence" value="ECO:0000318"/>
    <property type="project" value="GO_Central"/>
</dbReference>
<evidence type="ECO:0000256" key="9">
    <source>
        <dbReference type="ARBA" id="ARBA00038897"/>
    </source>
</evidence>
<dbReference type="EMBL" id="CH991545">
    <property type="protein sequence ID" value="EDQ91164.1"/>
    <property type="molecule type" value="Genomic_DNA"/>
</dbReference>
<dbReference type="SUPFAM" id="SSF55103">
    <property type="entry name" value="FAD-linked oxidases, C-terminal domain"/>
    <property type="match status" value="1"/>
</dbReference>
<dbReference type="SUPFAM" id="SSF56176">
    <property type="entry name" value="FAD-binding/transporter-associated domain-like"/>
    <property type="match status" value="1"/>
</dbReference>
<dbReference type="Gene3D" id="1.10.45.10">
    <property type="entry name" value="Vanillyl-alcohol Oxidase, Chain A, domain 4"/>
    <property type="match status" value="1"/>
</dbReference>
<evidence type="ECO:0000259" key="12">
    <source>
        <dbReference type="PROSITE" id="PS51387"/>
    </source>
</evidence>
<dbReference type="STRING" id="81824.A9UT16"/>
<dbReference type="GO" id="GO:0005739">
    <property type="term" value="C:mitochondrion"/>
    <property type="evidence" value="ECO:0000318"/>
    <property type="project" value="GO_Central"/>
</dbReference>
<evidence type="ECO:0000256" key="4">
    <source>
        <dbReference type="ARBA" id="ARBA00022630"/>
    </source>
</evidence>
<protein>
    <recommendedName>
        <fullName evidence="11">Probable D-lactate dehydrogenase, mitochondrial</fullName>
        <ecNumber evidence="9">1.1.2.4</ecNumber>
    </recommendedName>
</protein>
<evidence type="ECO:0000256" key="5">
    <source>
        <dbReference type="ARBA" id="ARBA00022827"/>
    </source>
</evidence>
<dbReference type="GeneID" id="5889040"/>
<keyword evidence="8" id="KW-0496">Mitochondrion</keyword>
<dbReference type="Proteomes" id="UP000001357">
    <property type="component" value="Unassembled WGS sequence"/>
</dbReference>
<dbReference type="GO" id="GO:0071949">
    <property type="term" value="F:FAD binding"/>
    <property type="evidence" value="ECO:0007669"/>
    <property type="project" value="InterPro"/>
</dbReference>
<dbReference type="Gene3D" id="3.30.70.2740">
    <property type="match status" value="1"/>
</dbReference>
<dbReference type="GO" id="GO:0004458">
    <property type="term" value="F:D-lactate dehydrogenase (cytochrome) activity"/>
    <property type="evidence" value="ECO:0000318"/>
    <property type="project" value="GO_Central"/>
</dbReference>
<dbReference type="AlphaFoldDB" id="A9UT16"/>
<dbReference type="InParanoid" id="A9UT16"/>
<dbReference type="InterPro" id="IPR016169">
    <property type="entry name" value="FAD-bd_PCMH_sub2"/>
</dbReference>
<proteinExistence type="inferred from homology"/>
<evidence type="ECO:0000256" key="7">
    <source>
        <dbReference type="ARBA" id="ARBA00023002"/>
    </source>
</evidence>
<evidence type="ECO:0000313" key="13">
    <source>
        <dbReference type="EMBL" id="EDQ91164.1"/>
    </source>
</evidence>
<dbReference type="eggNOG" id="KOG1231">
    <property type="taxonomic scope" value="Eukaryota"/>
</dbReference>
<dbReference type="InterPro" id="IPR006094">
    <property type="entry name" value="Oxid_FAD_bind_N"/>
</dbReference>
<dbReference type="GO" id="GO:0008720">
    <property type="term" value="F:D-lactate dehydrogenase (NAD+) activity"/>
    <property type="evidence" value="ECO:0000318"/>
    <property type="project" value="GO_Central"/>
</dbReference>
<dbReference type="RefSeq" id="XP_001743586.1">
    <property type="nucleotide sequence ID" value="XM_001743534.1"/>
</dbReference>
<dbReference type="OMA" id="GQGFEWA"/>
<evidence type="ECO:0000256" key="3">
    <source>
        <dbReference type="ARBA" id="ARBA00008000"/>
    </source>
</evidence>
<gene>
    <name evidence="13" type="ORF">MONBRDRAFT_15213</name>
</gene>
<evidence type="ECO:0000256" key="6">
    <source>
        <dbReference type="ARBA" id="ARBA00022946"/>
    </source>
</evidence>
<feature type="domain" description="FAD-binding PCMH-type" evidence="12">
    <location>
        <begin position="19"/>
        <end position="199"/>
    </location>
</feature>
<accession>A9UT16</accession>
<dbReference type="InterPro" id="IPR016164">
    <property type="entry name" value="FAD-linked_Oxase-like_C"/>
</dbReference>
<dbReference type="FunFam" id="3.30.465.10:FF:000030">
    <property type="entry name" value="probable D-lactate dehydrogenase, mitochondrial"/>
    <property type="match status" value="1"/>
</dbReference>
<dbReference type="FunFam" id="3.30.70.2740:FF:000001">
    <property type="entry name" value="D-lactate dehydrogenase mitochondrial"/>
    <property type="match status" value="1"/>
</dbReference>